<organism evidence="2 3">
    <name type="scientific">Adineta ricciae</name>
    <name type="common">Rotifer</name>
    <dbReference type="NCBI Taxonomy" id="249248"/>
    <lineage>
        <taxon>Eukaryota</taxon>
        <taxon>Metazoa</taxon>
        <taxon>Spiralia</taxon>
        <taxon>Gnathifera</taxon>
        <taxon>Rotifera</taxon>
        <taxon>Eurotatoria</taxon>
        <taxon>Bdelloidea</taxon>
        <taxon>Adinetida</taxon>
        <taxon>Adinetidae</taxon>
        <taxon>Adineta</taxon>
    </lineage>
</organism>
<accession>A0A815IPP6</accession>
<dbReference type="SUPFAM" id="SSF52374">
    <property type="entry name" value="Nucleotidylyl transferase"/>
    <property type="match status" value="1"/>
</dbReference>
<name>A0A815IPP6_ADIRI</name>
<dbReference type="EMBL" id="CAJNOJ010000001">
    <property type="protein sequence ID" value="CAF0723239.1"/>
    <property type="molecule type" value="Genomic_DNA"/>
</dbReference>
<gene>
    <name evidence="1" type="ORF">EDS130_LOCUS472</name>
    <name evidence="2" type="ORF">XAT740_LOCUS32301</name>
</gene>
<dbReference type="GO" id="GO:0004515">
    <property type="term" value="F:nicotinate-nucleotide adenylyltransferase activity"/>
    <property type="evidence" value="ECO:0007669"/>
    <property type="project" value="TreeGrafter"/>
</dbReference>
<dbReference type="Gene3D" id="3.40.50.620">
    <property type="entry name" value="HUPs"/>
    <property type="match status" value="1"/>
</dbReference>
<evidence type="ECO:0000313" key="3">
    <source>
        <dbReference type="Proteomes" id="UP000663828"/>
    </source>
</evidence>
<dbReference type="OrthoDB" id="422187at2759"/>
<proteinExistence type="predicted"/>
<dbReference type="GO" id="GO:0000309">
    <property type="term" value="F:nicotinamide-nucleotide adenylyltransferase activity"/>
    <property type="evidence" value="ECO:0007669"/>
    <property type="project" value="TreeGrafter"/>
</dbReference>
<dbReference type="PANTHER" id="PTHR12039:SF0">
    <property type="entry name" value="NICOTINAMIDE-NUCLEOTIDE ADENYLYLTRANSFERASE"/>
    <property type="match status" value="1"/>
</dbReference>
<dbReference type="Proteomes" id="UP000663828">
    <property type="component" value="Unassembled WGS sequence"/>
</dbReference>
<reference evidence="2" key="1">
    <citation type="submission" date="2021-02" db="EMBL/GenBank/DDBJ databases">
        <authorList>
            <person name="Nowell W R."/>
        </authorList>
    </citation>
    <scope>NUCLEOTIDE SEQUENCE</scope>
</reference>
<evidence type="ECO:0000313" key="2">
    <source>
        <dbReference type="EMBL" id="CAF1366456.1"/>
    </source>
</evidence>
<keyword evidence="3" id="KW-1185">Reference proteome</keyword>
<protein>
    <recommendedName>
        <fullName evidence="4">Cytidyltransferase-like domain-containing protein</fullName>
    </recommendedName>
</protein>
<dbReference type="PANTHER" id="PTHR12039">
    <property type="entry name" value="NICOTINAMIDE MONONUCLEOTIDE ADENYLYLTRANSFERASE"/>
    <property type="match status" value="1"/>
</dbReference>
<comment type="caution">
    <text evidence="2">The sequence shown here is derived from an EMBL/GenBank/DDBJ whole genome shotgun (WGS) entry which is preliminary data.</text>
</comment>
<dbReference type="EMBL" id="CAJNOR010003003">
    <property type="protein sequence ID" value="CAF1366456.1"/>
    <property type="molecule type" value="Genomic_DNA"/>
</dbReference>
<dbReference type="InterPro" id="IPR014729">
    <property type="entry name" value="Rossmann-like_a/b/a_fold"/>
</dbReference>
<dbReference type="AlphaFoldDB" id="A0A815IPP6"/>
<dbReference type="Proteomes" id="UP000663852">
    <property type="component" value="Unassembled WGS sequence"/>
</dbReference>
<sequence>MYTRDNINLDIIKRNCQEKNVANEANNCVLLTTGSLNPIHRSHLKNLSLVKAYLEKHKDRPLNVLAAYLSPSHDSYVRHKLGETDWIPGAERSDLCHYAINHDKLEDFVSVSKAELECRGFVDFDQVTIELERFLNRELHESQSILSHPLKVVYVCGLDHFNKCPYVETLAAAKNVACAIIYRLGASDNRIQRLQERNSKVYYITLDDERETLVDISSTEIRKRYRDSFQQTDADEITYPFVQEYLTKKYQKR</sequence>
<dbReference type="GO" id="GO:0009435">
    <property type="term" value="P:NAD+ biosynthetic process"/>
    <property type="evidence" value="ECO:0007669"/>
    <property type="project" value="TreeGrafter"/>
</dbReference>
<evidence type="ECO:0000313" key="1">
    <source>
        <dbReference type="EMBL" id="CAF0723239.1"/>
    </source>
</evidence>
<evidence type="ECO:0008006" key="4">
    <source>
        <dbReference type="Google" id="ProtNLM"/>
    </source>
</evidence>
<dbReference type="InterPro" id="IPR051182">
    <property type="entry name" value="Euk_NMN_adenylyltrnsfrase"/>
</dbReference>